<geneLocation type="plasmid" evidence="1">
    <name>RCS69_pI</name>
</geneLocation>
<proteinExistence type="predicted"/>
<reference evidence="1" key="1">
    <citation type="submission" date="2018-02" db="EMBL/GenBank/DDBJ databases">
        <authorList>
            <person name="Cohen D.B."/>
            <person name="Kent A.D."/>
        </authorList>
    </citation>
    <scope>NUCLEOTIDE SEQUENCE</scope>
    <source>
        <strain evidence="1">RPC3</strain>
    </source>
</reference>
<organism evidence="1">
    <name type="scientific">Escherichia coli</name>
    <dbReference type="NCBI Taxonomy" id="562"/>
    <lineage>
        <taxon>Bacteria</taxon>
        <taxon>Pseudomonadati</taxon>
        <taxon>Pseudomonadota</taxon>
        <taxon>Gammaproteobacteria</taxon>
        <taxon>Enterobacterales</taxon>
        <taxon>Enterobacteriaceae</taxon>
        <taxon>Escherichia</taxon>
    </lineage>
</organism>
<sequence>MTVRLYYNAADSRAKASAEWHDNWISKSGLKARYWTDKAISDFLDQPQKAGPIMAWKRKDVLKVESTSEFQQWMAKRRRWLIAHGKLLAEDLPSK</sequence>
<keyword evidence="1" id="KW-0614">Plasmid</keyword>
<protein>
    <submittedName>
        <fullName evidence="1">Uncharacterized protein</fullName>
    </submittedName>
</protein>
<dbReference type="RefSeq" id="WP_033544594.1">
    <property type="nucleotide sequence ID" value="NZ_BRYK01000189.1"/>
</dbReference>
<gene>
    <name evidence="1" type="ORF">RCS69_PI0011</name>
</gene>
<dbReference type="EMBL" id="LT985287">
    <property type="protein sequence ID" value="SPE02247.1"/>
    <property type="molecule type" value="Genomic_DNA"/>
</dbReference>
<name>A0A0L7AIB9_ECOLX</name>
<evidence type="ECO:0000313" key="1">
    <source>
        <dbReference type="EMBL" id="SPE02247.1"/>
    </source>
</evidence>
<accession>A0A0L7AIB9</accession>
<dbReference type="AlphaFoldDB" id="A0A0L7AIB9"/>